<feature type="domain" description="Bacteriophage tail tape measure N-terminal" evidence="3">
    <location>
        <begin position="143"/>
        <end position="286"/>
    </location>
</feature>
<evidence type="ECO:0000313" key="6">
    <source>
        <dbReference type="Proteomes" id="UP000272004"/>
    </source>
</evidence>
<accession>A0A7W6FHX9</accession>
<feature type="coiled-coil region" evidence="1">
    <location>
        <begin position="450"/>
        <end position="477"/>
    </location>
</feature>
<dbReference type="AlphaFoldDB" id="A0A7W6FHX9"/>
<name>A0A7W6FHX9_9HYPH</name>
<dbReference type="RefSeq" id="WP_126822555.1">
    <property type="nucleotide sequence ID" value="NZ_JACIDG010000003.1"/>
</dbReference>
<keyword evidence="1" id="KW-0175">Coiled coil</keyword>
<evidence type="ECO:0000256" key="2">
    <source>
        <dbReference type="SAM" id="MobiDB-lite"/>
    </source>
</evidence>
<protein>
    <recommendedName>
        <fullName evidence="3">Bacteriophage tail tape measure N-terminal domain-containing protein</fullName>
    </recommendedName>
</protein>
<dbReference type="Proteomes" id="UP000545490">
    <property type="component" value="Unassembled WGS sequence"/>
</dbReference>
<sequence length="928" mass="97624">MSVGVSIVIDPSGAQTGGRVVRRELQEIGEAAVNAQRMTDQLGKAQKEMAKSAQSSAQALFQQQDALRAKYNPTFAVIQRYKAAQTEIRDAHRLGALSVNEMATALSRERQATLSAIDAIKSYSTAVKSIPKAPATIGASAKVGASHFETANIAAQFQDIAVTSAMGMSPLQIALQQGTQLSSVLGPMGATGAVKGLAIAFTSLLNPVSLVTMGLVAGTAALIQYFTSAEDGTKRVDTLLKQHAENIEALKDAYGIAAEGLKQMAVDGRSTIAANAKETLENTLSVVADAAKDTLHEALSLPASDFAGNVDVFDQFAKAINDLREGVKAGKPDLLAYQDALSAIAVSGNAWDSQKALANNLRMIDEEAIKAAKSLPAMMETAAVSAGKAASNVENLYQRLKKLADQNGADISQGIRPINTTADLIKDITGRDSDLFRSSAFNRAEELLLYKRASRGLRELQTELDKTKSLLNDAAKTAPSDIFGIGASAEKTSGVLEASVGSIRKVYEALSAGTTGAKAANDSIEKIRQSLYALGGDHQPIDVFVDSIVNGSLRVQDLEASIASLSQAILNIPNKTISIGIQQYTVPSSGGGTKNVNVLGGGVPDMTMQQYNVNGKNHTVYGGNGTPQSPSFPGMVYLNRGQLLAMSPQEFNTRVGVYSGETYWDYQAVWGYRAEGGPVSAGGTYLVGEKGPELLKMQGGGQVTNANSTAALLSGGRDTLSLIEDHLYNAVQELRIHTNYFETYESDFTEMVACLKSVESGIKSAASAARSTAGSSYGSSGSGGASKSGGYGRSSANSNSAIVDYNSPYMGPGITFTNGTGAIGYATYNITPSVLGTQHNPGFALGGQILPGEDQKVEFFKRNKERVLIVDDSKVSDQRSAGGSSGSGKSERPINLRVNFNGGNLGDARSRQAMADEFRRAVQQVTRS</sequence>
<gene>
    <name evidence="5" type="ORF">EFB14_02990</name>
    <name evidence="4" type="ORF">GGQ65_001151</name>
</gene>
<reference evidence="5 6" key="1">
    <citation type="submission" date="2018-11" db="EMBL/GenBank/DDBJ databases">
        <authorList>
            <person name="Huo Y."/>
        </authorList>
    </citation>
    <scope>NUCLEOTIDE SEQUENCE [LARGE SCALE GENOMIC DNA]</scope>
    <source>
        <strain evidence="5 6">CCBAU 33202</strain>
    </source>
</reference>
<evidence type="ECO:0000256" key="1">
    <source>
        <dbReference type="SAM" id="Coils"/>
    </source>
</evidence>
<dbReference type="InterPro" id="IPR009628">
    <property type="entry name" value="Phage_tape_measure_N"/>
</dbReference>
<organism evidence="4 7">
    <name type="scientific">Rhizobium fabae</name>
    <dbReference type="NCBI Taxonomy" id="573179"/>
    <lineage>
        <taxon>Bacteria</taxon>
        <taxon>Pseudomonadati</taxon>
        <taxon>Pseudomonadota</taxon>
        <taxon>Alphaproteobacteria</taxon>
        <taxon>Hyphomicrobiales</taxon>
        <taxon>Rhizobiaceae</taxon>
        <taxon>Rhizobium/Agrobacterium group</taxon>
        <taxon>Rhizobium</taxon>
    </lineage>
</organism>
<feature type="compositionally biased region" description="Gly residues" evidence="2">
    <location>
        <begin position="780"/>
        <end position="792"/>
    </location>
</feature>
<reference evidence="4 7" key="2">
    <citation type="submission" date="2020-08" db="EMBL/GenBank/DDBJ databases">
        <title>Genomic Encyclopedia of Type Strains, Phase IV (KMG-IV): sequencing the most valuable type-strain genomes for metagenomic binning, comparative biology and taxonomic classification.</title>
        <authorList>
            <person name="Goeker M."/>
        </authorList>
    </citation>
    <scope>NUCLEOTIDE SEQUENCE [LARGE SCALE GENOMIC DNA]</scope>
    <source>
        <strain evidence="4 7">DSM 19331</strain>
    </source>
</reference>
<proteinExistence type="predicted"/>
<feature type="region of interest" description="Disordered" evidence="2">
    <location>
        <begin position="772"/>
        <end position="793"/>
    </location>
</feature>
<evidence type="ECO:0000259" key="3">
    <source>
        <dbReference type="Pfam" id="PF06791"/>
    </source>
</evidence>
<dbReference type="EMBL" id="RJJU01000002">
    <property type="protein sequence ID" value="RUM16303.1"/>
    <property type="molecule type" value="Genomic_DNA"/>
</dbReference>
<evidence type="ECO:0000313" key="7">
    <source>
        <dbReference type="Proteomes" id="UP000545490"/>
    </source>
</evidence>
<keyword evidence="6" id="KW-1185">Reference proteome</keyword>
<comment type="caution">
    <text evidence="4">The sequence shown here is derived from an EMBL/GenBank/DDBJ whole genome shotgun (WGS) entry which is preliminary data.</text>
</comment>
<feature type="region of interest" description="Disordered" evidence="2">
    <location>
        <begin position="872"/>
        <end position="911"/>
    </location>
</feature>
<dbReference type="Pfam" id="PF06791">
    <property type="entry name" value="TMP_2"/>
    <property type="match status" value="1"/>
</dbReference>
<evidence type="ECO:0000313" key="5">
    <source>
        <dbReference type="EMBL" id="RUM16303.1"/>
    </source>
</evidence>
<dbReference type="EMBL" id="JACIDG010000003">
    <property type="protein sequence ID" value="MBB3913881.1"/>
    <property type="molecule type" value="Genomic_DNA"/>
</dbReference>
<evidence type="ECO:0000313" key="4">
    <source>
        <dbReference type="EMBL" id="MBB3913881.1"/>
    </source>
</evidence>
<dbReference type="Proteomes" id="UP000272004">
    <property type="component" value="Unassembled WGS sequence"/>
</dbReference>